<dbReference type="GO" id="GO:0071040">
    <property type="term" value="P:nuclear polyadenylation-dependent antisense transcript catabolic process"/>
    <property type="evidence" value="ECO:0007669"/>
    <property type="project" value="TreeGrafter"/>
</dbReference>
<dbReference type="GO" id="GO:0071051">
    <property type="term" value="P:poly(A)-dependent snoRNA 3'-end processing"/>
    <property type="evidence" value="ECO:0007669"/>
    <property type="project" value="TreeGrafter"/>
</dbReference>
<gene>
    <name evidence="2" type="ORF">PSON_ATCC_30995.1.T0250008</name>
</gene>
<evidence type="ECO:0000313" key="2">
    <source>
        <dbReference type="EMBL" id="CAD8068958.1"/>
    </source>
</evidence>
<keyword evidence="3" id="KW-1185">Reference proteome</keyword>
<dbReference type="GO" id="GO:0000176">
    <property type="term" value="C:nuclear exosome (RNase complex)"/>
    <property type="evidence" value="ECO:0007669"/>
    <property type="project" value="TreeGrafter"/>
</dbReference>
<dbReference type="GO" id="GO:0071036">
    <property type="term" value="P:nuclear polyadenylation-dependent snoRNA catabolic process"/>
    <property type="evidence" value="ECO:0007669"/>
    <property type="project" value="TreeGrafter"/>
</dbReference>
<dbReference type="PANTHER" id="PTHR12124">
    <property type="entry name" value="POLYMYOSITIS/SCLERODERMA AUTOANTIGEN-RELATED"/>
    <property type="match status" value="1"/>
</dbReference>
<dbReference type="GO" id="GO:0071035">
    <property type="term" value="P:nuclear polyadenylation-dependent rRNA catabolic process"/>
    <property type="evidence" value="ECO:0007669"/>
    <property type="project" value="TreeGrafter"/>
</dbReference>
<dbReference type="GO" id="GO:0071037">
    <property type="term" value="P:nuclear polyadenylation-dependent snRNA catabolic process"/>
    <property type="evidence" value="ECO:0007669"/>
    <property type="project" value="TreeGrafter"/>
</dbReference>
<dbReference type="GO" id="GO:0005730">
    <property type="term" value="C:nucleolus"/>
    <property type="evidence" value="ECO:0007669"/>
    <property type="project" value="TreeGrafter"/>
</dbReference>
<comment type="caution">
    <text evidence="2">The sequence shown here is derived from an EMBL/GenBank/DDBJ whole genome shotgun (WGS) entry which is preliminary data.</text>
</comment>
<dbReference type="InterPro" id="IPR002562">
    <property type="entry name" value="3'-5'_exonuclease_dom"/>
</dbReference>
<dbReference type="GO" id="GO:0071038">
    <property type="term" value="P:TRAMP-dependent tRNA surveillance pathway"/>
    <property type="evidence" value="ECO:0007669"/>
    <property type="project" value="TreeGrafter"/>
</dbReference>
<protein>
    <recommendedName>
        <fullName evidence="1">3'-5' exonuclease domain-containing protein</fullName>
    </recommendedName>
</protein>
<dbReference type="AlphaFoldDB" id="A0A8S1LL79"/>
<accession>A0A8S1LL79</accession>
<name>A0A8S1LL79_9CILI</name>
<dbReference type="GO" id="GO:0071044">
    <property type="term" value="P:histone mRNA catabolic process"/>
    <property type="evidence" value="ECO:0007669"/>
    <property type="project" value="TreeGrafter"/>
</dbReference>
<proteinExistence type="predicted"/>
<dbReference type="Proteomes" id="UP000692954">
    <property type="component" value="Unassembled WGS sequence"/>
</dbReference>
<dbReference type="GO" id="GO:0000467">
    <property type="term" value="P:exonucleolytic trimming to generate mature 3'-end of 5.8S rRNA from tricistronic rRNA transcript (SSU-rRNA, 5.8S rRNA, LSU-rRNA)"/>
    <property type="evidence" value="ECO:0007669"/>
    <property type="project" value="InterPro"/>
</dbReference>
<dbReference type="SMART" id="SM00474">
    <property type="entry name" value="35EXOc"/>
    <property type="match status" value="1"/>
</dbReference>
<dbReference type="GO" id="GO:0003727">
    <property type="term" value="F:single-stranded RNA binding"/>
    <property type="evidence" value="ECO:0007669"/>
    <property type="project" value="TreeGrafter"/>
</dbReference>
<dbReference type="PANTHER" id="PTHR12124:SF47">
    <property type="entry name" value="EXOSOME COMPONENT 10"/>
    <property type="match status" value="1"/>
</dbReference>
<reference evidence="2" key="1">
    <citation type="submission" date="2021-01" db="EMBL/GenBank/DDBJ databases">
        <authorList>
            <consortium name="Genoscope - CEA"/>
            <person name="William W."/>
        </authorList>
    </citation>
    <scope>NUCLEOTIDE SEQUENCE</scope>
</reference>
<evidence type="ECO:0000313" key="3">
    <source>
        <dbReference type="Proteomes" id="UP000692954"/>
    </source>
</evidence>
<dbReference type="InterPro" id="IPR045092">
    <property type="entry name" value="Rrp6-like"/>
</dbReference>
<organism evidence="2 3">
    <name type="scientific">Paramecium sonneborni</name>
    <dbReference type="NCBI Taxonomy" id="65129"/>
    <lineage>
        <taxon>Eukaryota</taxon>
        <taxon>Sar</taxon>
        <taxon>Alveolata</taxon>
        <taxon>Ciliophora</taxon>
        <taxon>Intramacronucleata</taxon>
        <taxon>Oligohymenophorea</taxon>
        <taxon>Peniculida</taxon>
        <taxon>Parameciidae</taxon>
        <taxon>Paramecium</taxon>
    </lineage>
</organism>
<dbReference type="OrthoDB" id="290097at2759"/>
<dbReference type="GO" id="GO:0071039">
    <property type="term" value="P:nuclear polyadenylation-dependent CUT catabolic process"/>
    <property type="evidence" value="ECO:0007669"/>
    <property type="project" value="TreeGrafter"/>
</dbReference>
<sequence length="819" mass="97204">MLDNFISVSYGSKQGLKFNLINYQIELDHVTKLPQIQLQEEKNYKFIKQFSDISQLTQKELLFFEKSQKITRLTKVQSKKQLIVVETEKQLEQCMNNLIQNYNVVGIDTEHFIDKIDKYKIAFICTIQLSTIDVDYVIDAMRFRHICNKYLKPIFENQELQKIFHGCDVDIIILFSDLKLILKSILDSSKIDMALIKSPNAQSLEKLCKKHLNIHLDKLYQRSDWRIRPLPKEVIDYARLDSDSLLFQYPILIDECRKSNLITKVFNQCHKLTPKELYYNRIQQMPQLKYIKANFQNNKNIILMIRNFLRPLAQLQKRVQHVYYFSFSKQNKLAKESSQLILKNQEFDKLVEYWDNKVSQPKQNSVSIQKVLQKIHLAENLIGSELQDKNWEFFEEMFDKNFIERLYIPKQYPQKIQLILNISMELSLLEYHYRLNRREIQLLELVLERIKGILENIYNFESKISDLGEAEFNNLLRQSQYFDMKAFYQKTLNPEGYVQFLEESTKCLDQAVKIVNDIIKHKENVEQIKYQVGKQQAMSKIARNFEILAEFLLISGQEEEARSFLEKAHEIYETFASGITPKSILCQCRIARSYLKENYEKSIQLIQELYDEISQYGESEFLLLVQMYKFVIQSQKEVNEADYEKLFETMKNFRVTDPFIISEVLLLSIEYTFKQGYSKALSEHIHQALILIENSSEKINLEQLLHLTAQVIIELPVDIKDQQGLLKVIYENFEKFRNQIDDAYFQDHLLLQALIRAKLLQFDKQEAEAIIKPILQFIEQAQNSKEPQFLNHIKQIQRFLEKNGLLFAKKQIEDLSSYK</sequence>
<dbReference type="EMBL" id="CAJJDN010000025">
    <property type="protein sequence ID" value="CAD8068958.1"/>
    <property type="molecule type" value="Genomic_DNA"/>
</dbReference>
<dbReference type="Pfam" id="PF01612">
    <property type="entry name" value="DNA_pol_A_exo1"/>
    <property type="match status" value="1"/>
</dbReference>
<evidence type="ECO:0000259" key="1">
    <source>
        <dbReference type="SMART" id="SM00474"/>
    </source>
</evidence>
<feature type="domain" description="3'-5' exonuclease" evidence="1">
    <location>
        <begin position="82"/>
        <end position="257"/>
    </location>
</feature>
<dbReference type="GO" id="GO:0000175">
    <property type="term" value="F:3'-5'-RNA exonuclease activity"/>
    <property type="evidence" value="ECO:0007669"/>
    <property type="project" value="InterPro"/>
</dbReference>